<dbReference type="PROSITE" id="PS50297">
    <property type="entry name" value="ANK_REP_REGION"/>
    <property type="match status" value="1"/>
</dbReference>
<dbReference type="InterPro" id="IPR002110">
    <property type="entry name" value="Ankyrin_rpt"/>
</dbReference>
<name>A0A1B6CFN9_9HEMI</name>
<dbReference type="SMART" id="SM00248">
    <property type="entry name" value="ANK"/>
    <property type="match status" value="4"/>
</dbReference>
<dbReference type="PRINTS" id="PR01415">
    <property type="entry name" value="ANKYRIN"/>
</dbReference>
<reference evidence="4" key="1">
    <citation type="submission" date="2015-12" db="EMBL/GenBank/DDBJ databases">
        <title>De novo transcriptome assembly of four potential Pierce s Disease insect vectors from Arizona vineyards.</title>
        <authorList>
            <person name="Tassone E.E."/>
        </authorList>
    </citation>
    <scope>NUCLEOTIDE SEQUENCE</scope>
</reference>
<protein>
    <submittedName>
        <fullName evidence="4">Uncharacterized protein</fullName>
    </submittedName>
</protein>
<gene>
    <name evidence="4" type="ORF">g.15359</name>
</gene>
<sequence>MSDNDSDDLGELPKVLENIPRGFVSGWDDDNDDIDDEPNPHETPYKEILWAAENGNLNVVKALIESDSSLVNITDKDGYTPLHRACYNNHVEVVEYLLKNGADHCARTIDNWQPLHSACKWNSAKSAAKLLSFGANVNAISKGGLTPLHLAAGNSYAKECIELLLMNDDIDPDIKNEANERAVDIALRSGRYGQLFEIVEPCFKMKW</sequence>
<dbReference type="PROSITE" id="PS50088">
    <property type="entry name" value="ANK_REPEAT"/>
    <property type="match status" value="3"/>
</dbReference>
<dbReference type="PANTHER" id="PTHR24198">
    <property type="entry name" value="ANKYRIN REPEAT AND PROTEIN KINASE DOMAIN-CONTAINING PROTEIN"/>
    <property type="match status" value="1"/>
</dbReference>
<proteinExistence type="predicted"/>
<accession>A0A1B6CFN9</accession>
<keyword evidence="2 3" id="KW-0040">ANK repeat</keyword>
<dbReference type="Gene3D" id="1.25.40.20">
    <property type="entry name" value="Ankyrin repeat-containing domain"/>
    <property type="match status" value="1"/>
</dbReference>
<feature type="repeat" description="ANK" evidence="3">
    <location>
        <begin position="143"/>
        <end position="177"/>
    </location>
</feature>
<dbReference type="PANTHER" id="PTHR24198:SF165">
    <property type="entry name" value="ANKYRIN REPEAT-CONTAINING PROTEIN-RELATED"/>
    <property type="match status" value="1"/>
</dbReference>
<dbReference type="EMBL" id="GEDC01025089">
    <property type="protein sequence ID" value="JAS12209.1"/>
    <property type="molecule type" value="Transcribed_RNA"/>
</dbReference>
<keyword evidence="1" id="KW-0677">Repeat</keyword>
<organism evidence="4">
    <name type="scientific">Clastoptera arizonana</name>
    <name type="common">Arizona spittle bug</name>
    <dbReference type="NCBI Taxonomy" id="38151"/>
    <lineage>
        <taxon>Eukaryota</taxon>
        <taxon>Metazoa</taxon>
        <taxon>Ecdysozoa</taxon>
        <taxon>Arthropoda</taxon>
        <taxon>Hexapoda</taxon>
        <taxon>Insecta</taxon>
        <taxon>Pterygota</taxon>
        <taxon>Neoptera</taxon>
        <taxon>Paraneoptera</taxon>
        <taxon>Hemiptera</taxon>
        <taxon>Auchenorrhyncha</taxon>
        <taxon>Cercopoidea</taxon>
        <taxon>Clastopteridae</taxon>
        <taxon>Clastoptera</taxon>
    </lineage>
</organism>
<evidence type="ECO:0000256" key="2">
    <source>
        <dbReference type="ARBA" id="ARBA00023043"/>
    </source>
</evidence>
<dbReference type="SUPFAM" id="SSF48403">
    <property type="entry name" value="Ankyrin repeat"/>
    <property type="match status" value="1"/>
</dbReference>
<dbReference type="AlphaFoldDB" id="A0A1B6CFN9"/>
<dbReference type="Pfam" id="PF12796">
    <property type="entry name" value="Ank_2"/>
    <property type="match status" value="2"/>
</dbReference>
<dbReference type="InterPro" id="IPR036770">
    <property type="entry name" value="Ankyrin_rpt-contain_sf"/>
</dbReference>
<feature type="repeat" description="ANK" evidence="3">
    <location>
        <begin position="110"/>
        <end position="142"/>
    </location>
</feature>
<feature type="repeat" description="ANK" evidence="3">
    <location>
        <begin position="77"/>
        <end position="103"/>
    </location>
</feature>
<evidence type="ECO:0000313" key="4">
    <source>
        <dbReference type="EMBL" id="JAS12209.1"/>
    </source>
</evidence>
<evidence type="ECO:0000256" key="3">
    <source>
        <dbReference type="PROSITE-ProRule" id="PRU00023"/>
    </source>
</evidence>
<evidence type="ECO:0000256" key="1">
    <source>
        <dbReference type="ARBA" id="ARBA00022737"/>
    </source>
</evidence>